<evidence type="ECO:0000256" key="4">
    <source>
        <dbReference type="ARBA" id="ARBA00022655"/>
    </source>
</evidence>
<dbReference type="CDD" id="cd06557">
    <property type="entry name" value="KPHMT-like"/>
    <property type="match status" value="1"/>
</dbReference>
<dbReference type="GO" id="GO:0032259">
    <property type="term" value="P:methylation"/>
    <property type="evidence" value="ECO:0007669"/>
    <property type="project" value="UniProtKB-KW"/>
</dbReference>
<dbReference type="InterPro" id="IPR015813">
    <property type="entry name" value="Pyrv/PenolPyrv_kinase-like_dom"/>
</dbReference>
<dbReference type="UniPathway" id="UPA00028">
    <property type="reaction ID" value="UER00003"/>
</dbReference>
<comment type="catalytic activity">
    <reaction evidence="8">
        <text>(6R)-5,10-methylene-5,6,7,8-tetrahydrofolate + 3-methyl-2-oxobutanoate + H2O = 2-dehydropantoate + (6S)-5,6,7,8-tetrahydrofolate</text>
        <dbReference type="Rhea" id="RHEA:11824"/>
        <dbReference type="ChEBI" id="CHEBI:11561"/>
        <dbReference type="ChEBI" id="CHEBI:11851"/>
        <dbReference type="ChEBI" id="CHEBI:15377"/>
        <dbReference type="ChEBI" id="CHEBI:15636"/>
        <dbReference type="ChEBI" id="CHEBI:57453"/>
        <dbReference type="EC" id="2.1.2.11"/>
    </reaction>
</comment>
<dbReference type="RefSeq" id="WP_160480963.1">
    <property type="nucleotide sequence ID" value="NZ_WTFN01000026.1"/>
</dbReference>
<accession>A0A7X3H7I3</accession>
<comment type="cofactor">
    <cofactor evidence="8 11">
        <name>Mg(2+)</name>
        <dbReference type="ChEBI" id="CHEBI:18420"/>
    </cofactor>
    <text evidence="8 11">Binds 1 Mg(2+) ion per subunit.</text>
</comment>
<dbReference type="GO" id="GO:0015940">
    <property type="term" value="P:pantothenate biosynthetic process"/>
    <property type="evidence" value="ECO:0007669"/>
    <property type="project" value="UniProtKB-UniRule"/>
</dbReference>
<comment type="function">
    <text evidence="7 8">Catalyzes the reversible reaction in which hydroxymethyl group from 5,10-methylenetetrahydrofolate is transferred onto alpha-ketoisovalerate to form ketopantoate.</text>
</comment>
<evidence type="ECO:0000256" key="1">
    <source>
        <dbReference type="ARBA" id="ARBA00005033"/>
    </source>
</evidence>
<evidence type="ECO:0000256" key="5">
    <source>
        <dbReference type="ARBA" id="ARBA00022679"/>
    </source>
</evidence>
<reference evidence="12 13" key="1">
    <citation type="submission" date="2019-12" db="EMBL/GenBank/DDBJ databases">
        <title>Draft genome sequence of Pseudomonas otitidis recovered from a chicken carcass.</title>
        <authorList>
            <person name="Vieira T.R."/>
            <person name="Oliviera E.F.C."/>
            <person name="Silva N.M.V."/>
            <person name="Sambrano G.E."/>
            <person name="Cibulski S.P."/>
            <person name="Cardoso M.R.I."/>
        </authorList>
    </citation>
    <scope>NUCLEOTIDE SEQUENCE [LARGE SCALE GENOMIC DNA]</scope>
    <source>
        <strain evidence="12 13">25_K</strain>
    </source>
</reference>
<evidence type="ECO:0000313" key="13">
    <source>
        <dbReference type="Proteomes" id="UP000461288"/>
    </source>
</evidence>
<comment type="pathway">
    <text evidence="1 8">Cofactor biosynthesis; (R)-pantothenate biosynthesis; (R)-pantoate from 3-methyl-2-oxobutanoate: step 1/2.</text>
</comment>
<feature type="binding site" evidence="8 10">
    <location>
        <begin position="49"/>
        <end position="50"/>
    </location>
    <ligand>
        <name>3-methyl-2-oxobutanoate</name>
        <dbReference type="ChEBI" id="CHEBI:11851"/>
    </ligand>
</feature>
<evidence type="ECO:0000313" key="12">
    <source>
        <dbReference type="EMBL" id="MWK56816.1"/>
    </source>
</evidence>
<proteinExistence type="inferred from homology"/>
<comment type="subcellular location">
    <subcellularLocation>
        <location evidence="8">Cytoplasm</location>
    </subcellularLocation>
</comment>
<dbReference type="FunFam" id="3.20.20.60:FF:000003">
    <property type="entry name" value="3-methyl-2-oxobutanoate hydroxymethyltransferase"/>
    <property type="match status" value="1"/>
</dbReference>
<evidence type="ECO:0000256" key="11">
    <source>
        <dbReference type="PIRSR" id="PIRSR000388-3"/>
    </source>
</evidence>
<gene>
    <name evidence="8 12" type="primary">panB</name>
    <name evidence="12" type="ORF">GO594_12580</name>
</gene>
<sequence>MSSHTRVSRISVPELARRKGPGSIVSLTAYSTPMARWVDAQADLIIVGDSLGMVLYGLPSTLGVSLEMMIAHGQAVMRGSERACVAVDLPFGSYQASPEQAFHVAARVLRETGAAAVKLEAGEALAETVAFLVARGVPVLAHVGLMPQQVNVLGGFKAQGLEAAGAERVRRDALAMQAAGAFAVVLEGIAEPLARHLSEELAIPTIGIGASPACDGQVLVTEDALGLFSDYQPRFVKRYAALAPSIEQALATYAEDVRQGRFPELRHCFGVKTAVG</sequence>
<keyword evidence="8" id="KW-0963">Cytoplasm</keyword>
<dbReference type="AlphaFoldDB" id="A0A7X3H7I3"/>
<keyword evidence="4 8" id="KW-0566">Pantothenate biosynthesis</keyword>
<dbReference type="EC" id="2.1.2.11" evidence="8"/>
<comment type="similarity">
    <text evidence="2 8">Belongs to the PanB family.</text>
</comment>
<dbReference type="GO" id="GO:0005737">
    <property type="term" value="C:cytoplasm"/>
    <property type="evidence" value="ECO:0007669"/>
    <property type="project" value="UniProtKB-SubCell"/>
</dbReference>
<dbReference type="InterPro" id="IPR003700">
    <property type="entry name" value="Pantoate_hydroxy_MeTrfase"/>
</dbReference>
<dbReference type="SUPFAM" id="SSF51621">
    <property type="entry name" value="Phosphoenolpyruvate/pyruvate domain"/>
    <property type="match status" value="1"/>
</dbReference>
<dbReference type="InterPro" id="IPR040442">
    <property type="entry name" value="Pyrv_kinase-like_dom_sf"/>
</dbReference>
<dbReference type="HAMAP" id="MF_00156">
    <property type="entry name" value="PanB"/>
    <property type="match status" value="1"/>
</dbReference>
<comment type="caution">
    <text evidence="12">The sequence shown here is derived from an EMBL/GenBank/DDBJ whole genome shotgun (WGS) entry which is preliminary data.</text>
</comment>
<dbReference type="PANTHER" id="PTHR20881:SF0">
    <property type="entry name" value="3-METHYL-2-OXOBUTANOATE HYDROXYMETHYLTRANSFERASE"/>
    <property type="match status" value="1"/>
</dbReference>
<dbReference type="Gene3D" id="3.20.20.60">
    <property type="entry name" value="Phosphoenolpyruvate-binding domains"/>
    <property type="match status" value="1"/>
</dbReference>
<evidence type="ECO:0000256" key="7">
    <source>
        <dbReference type="ARBA" id="ARBA00056497"/>
    </source>
</evidence>
<evidence type="ECO:0000256" key="8">
    <source>
        <dbReference type="HAMAP-Rule" id="MF_00156"/>
    </source>
</evidence>
<protein>
    <recommendedName>
        <fullName evidence="8">3-methyl-2-oxobutanoate hydroxymethyltransferase</fullName>
        <ecNumber evidence="8">2.1.2.11</ecNumber>
    </recommendedName>
    <alternativeName>
        <fullName evidence="8">Ketopantoate hydroxymethyltransferase</fullName>
        <shortName evidence="8">KPHMT</shortName>
    </alternativeName>
</protein>
<dbReference type="GO" id="GO:0008168">
    <property type="term" value="F:methyltransferase activity"/>
    <property type="evidence" value="ECO:0007669"/>
    <property type="project" value="UniProtKB-KW"/>
</dbReference>
<dbReference type="NCBIfam" id="TIGR00222">
    <property type="entry name" value="panB"/>
    <property type="match status" value="1"/>
</dbReference>
<feature type="active site" description="Proton acceptor" evidence="8 9">
    <location>
        <position position="187"/>
    </location>
</feature>
<evidence type="ECO:0000256" key="10">
    <source>
        <dbReference type="PIRSR" id="PIRSR000388-2"/>
    </source>
</evidence>
<feature type="binding site" evidence="8 10">
    <location>
        <position position="88"/>
    </location>
    <ligand>
        <name>3-methyl-2-oxobutanoate</name>
        <dbReference type="ChEBI" id="CHEBI:11851"/>
    </ligand>
</feature>
<feature type="binding site" evidence="8 10">
    <location>
        <position position="118"/>
    </location>
    <ligand>
        <name>3-methyl-2-oxobutanoate</name>
        <dbReference type="ChEBI" id="CHEBI:11851"/>
    </ligand>
</feature>
<dbReference type="PANTHER" id="PTHR20881">
    <property type="entry name" value="3-METHYL-2-OXOBUTANOATE HYDROXYMETHYLTRANSFERASE"/>
    <property type="match status" value="1"/>
</dbReference>
<evidence type="ECO:0000256" key="3">
    <source>
        <dbReference type="ARBA" id="ARBA00011424"/>
    </source>
</evidence>
<dbReference type="GO" id="GO:0003864">
    <property type="term" value="F:3-methyl-2-oxobutanoate hydroxymethyltransferase activity"/>
    <property type="evidence" value="ECO:0007669"/>
    <property type="project" value="UniProtKB-UniRule"/>
</dbReference>
<evidence type="ECO:0000256" key="2">
    <source>
        <dbReference type="ARBA" id="ARBA00008676"/>
    </source>
</evidence>
<organism evidence="12 13">
    <name type="scientific">Metapseudomonas otitidis</name>
    <dbReference type="NCBI Taxonomy" id="319939"/>
    <lineage>
        <taxon>Bacteria</taxon>
        <taxon>Pseudomonadati</taxon>
        <taxon>Pseudomonadota</taxon>
        <taxon>Gammaproteobacteria</taxon>
        <taxon>Pseudomonadales</taxon>
        <taxon>Pseudomonadaceae</taxon>
        <taxon>Metapseudomonas</taxon>
    </lineage>
</organism>
<feature type="binding site" evidence="8 11">
    <location>
        <position position="49"/>
    </location>
    <ligand>
        <name>Mg(2+)</name>
        <dbReference type="ChEBI" id="CHEBI:18420"/>
    </ligand>
</feature>
<name>A0A7X3H7I3_9GAMM</name>
<dbReference type="Proteomes" id="UP000461288">
    <property type="component" value="Unassembled WGS sequence"/>
</dbReference>
<feature type="binding site" evidence="8 11">
    <location>
        <position position="88"/>
    </location>
    <ligand>
        <name>Mg(2+)</name>
        <dbReference type="ChEBI" id="CHEBI:18420"/>
    </ligand>
</feature>
<dbReference type="GO" id="GO:0000287">
    <property type="term" value="F:magnesium ion binding"/>
    <property type="evidence" value="ECO:0007669"/>
    <property type="project" value="TreeGrafter"/>
</dbReference>
<evidence type="ECO:0000256" key="9">
    <source>
        <dbReference type="PIRSR" id="PIRSR000388-1"/>
    </source>
</evidence>
<dbReference type="PIRSF" id="PIRSF000388">
    <property type="entry name" value="Pantoate_hydroxy_MeTrfase"/>
    <property type="match status" value="1"/>
</dbReference>
<comment type="subunit">
    <text evidence="3 8">Homodecamer; pentamer of dimers.</text>
</comment>
<dbReference type="NCBIfam" id="NF001452">
    <property type="entry name" value="PRK00311.1"/>
    <property type="match status" value="1"/>
</dbReference>
<keyword evidence="5 8" id="KW-0808">Transferase</keyword>
<feature type="binding site" evidence="8 11">
    <location>
        <position position="120"/>
    </location>
    <ligand>
        <name>Mg(2+)</name>
        <dbReference type="ChEBI" id="CHEBI:18420"/>
    </ligand>
</feature>
<dbReference type="Pfam" id="PF02548">
    <property type="entry name" value="Pantoate_transf"/>
    <property type="match status" value="1"/>
</dbReference>
<keyword evidence="6 8" id="KW-0479">Metal-binding</keyword>
<dbReference type="EMBL" id="WTFN01000026">
    <property type="protein sequence ID" value="MWK56816.1"/>
    <property type="molecule type" value="Genomic_DNA"/>
</dbReference>
<keyword evidence="12" id="KW-0489">Methyltransferase</keyword>
<evidence type="ECO:0000256" key="6">
    <source>
        <dbReference type="ARBA" id="ARBA00022723"/>
    </source>
</evidence>
<keyword evidence="8 11" id="KW-0460">Magnesium</keyword>